<dbReference type="PANTHER" id="PTHR43250:SF2">
    <property type="entry name" value="EXODEOXYRIBONUCLEASE III"/>
    <property type="match status" value="1"/>
</dbReference>
<protein>
    <submittedName>
        <fullName evidence="7">Exodeoxyribonuclease III</fullName>
    </submittedName>
</protein>
<proteinExistence type="inferred from homology"/>
<keyword evidence="5" id="KW-0460">Magnesium</keyword>
<keyword evidence="4" id="KW-0378">Hydrolase</keyword>
<keyword evidence="8" id="KW-1185">Reference proteome</keyword>
<dbReference type="InterPro" id="IPR036691">
    <property type="entry name" value="Endo/exonu/phosph_ase_sf"/>
</dbReference>
<name>A0ABS1DD05_9PROT</name>
<comment type="similarity">
    <text evidence="2">Belongs to the DNA repair enzymes AP/ExoA family.</text>
</comment>
<accession>A0ABS1DD05</accession>
<dbReference type="PROSITE" id="PS51435">
    <property type="entry name" value="AP_NUCLEASE_F1_4"/>
    <property type="match status" value="1"/>
</dbReference>
<evidence type="ECO:0000256" key="2">
    <source>
        <dbReference type="ARBA" id="ARBA00007092"/>
    </source>
</evidence>
<sequence>MRVATWNVNSIKQRAGHLADWAKQAQPDVVLLQELKCTEDNFPRMEVQAAGYAAAVVGQKSYNGVAILSRDTIEVTATALPGDANDAQARYIEARTCGVRVGSIYLPNGNPADGPKYAYKLAWMDRLRAHADALLRSEETTVLGGDYNCAPTDDDVYDPARFADDALCRPETRNRFRALQYLGYTEAWRALHDDRHVYSYWDYGAAFRNDDGLRIDHLLLSPQAADRLKTCEIDTTPRGWDKASDHTPVVCELDV</sequence>
<evidence type="ECO:0000256" key="3">
    <source>
        <dbReference type="ARBA" id="ARBA00022723"/>
    </source>
</evidence>
<evidence type="ECO:0000256" key="1">
    <source>
        <dbReference type="ARBA" id="ARBA00001946"/>
    </source>
</evidence>
<dbReference type="NCBIfam" id="TIGR00633">
    <property type="entry name" value="xth"/>
    <property type="match status" value="1"/>
</dbReference>
<dbReference type="InterPro" id="IPR037493">
    <property type="entry name" value="ExoIII-like"/>
</dbReference>
<evidence type="ECO:0000313" key="7">
    <source>
        <dbReference type="EMBL" id="MBK1668341.1"/>
    </source>
</evidence>
<keyword evidence="3" id="KW-0479">Metal-binding</keyword>
<dbReference type="PROSITE" id="PS00726">
    <property type="entry name" value="AP_NUCLEASE_F1_1"/>
    <property type="match status" value="1"/>
</dbReference>
<evidence type="ECO:0000256" key="5">
    <source>
        <dbReference type="ARBA" id="ARBA00022842"/>
    </source>
</evidence>
<dbReference type="InterPro" id="IPR005135">
    <property type="entry name" value="Endo/exonuclease/phosphatase"/>
</dbReference>
<comment type="cofactor">
    <cofactor evidence="1">
        <name>Mg(2+)</name>
        <dbReference type="ChEBI" id="CHEBI:18420"/>
    </cofactor>
</comment>
<dbReference type="CDD" id="cd09086">
    <property type="entry name" value="ExoIII-like_AP-endo"/>
    <property type="match status" value="1"/>
</dbReference>
<dbReference type="InterPro" id="IPR020847">
    <property type="entry name" value="AP_endonuclease_F1_BS"/>
</dbReference>
<evidence type="ECO:0000259" key="6">
    <source>
        <dbReference type="Pfam" id="PF03372"/>
    </source>
</evidence>
<dbReference type="PANTHER" id="PTHR43250">
    <property type="entry name" value="EXODEOXYRIBONUCLEASE III"/>
    <property type="match status" value="1"/>
</dbReference>
<dbReference type="SUPFAM" id="SSF56219">
    <property type="entry name" value="DNase I-like"/>
    <property type="match status" value="1"/>
</dbReference>
<dbReference type="Gene3D" id="3.60.10.10">
    <property type="entry name" value="Endonuclease/exonuclease/phosphatase"/>
    <property type="match status" value="1"/>
</dbReference>
<reference evidence="7 8" key="1">
    <citation type="journal article" date="2020" name="Microorganisms">
        <title>Osmotic Adaptation and Compatible Solute Biosynthesis of Phototrophic Bacteria as Revealed from Genome Analyses.</title>
        <authorList>
            <person name="Imhoff J.F."/>
            <person name="Rahn T."/>
            <person name="Kunzel S."/>
            <person name="Keller A."/>
            <person name="Neulinger S.C."/>
        </authorList>
    </citation>
    <scope>NUCLEOTIDE SEQUENCE [LARGE SCALE GENOMIC DNA]</scope>
    <source>
        <strain evidence="7 8">DSM 9895</strain>
    </source>
</reference>
<dbReference type="Pfam" id="PF03372">
    <property type="entry name" value="Exo_endo_phos"/>
    <property type="match status" value="1"/>
</dbReference>
<dbReference type="InterPro" id="IPR004808">
    <property type="entry name" value="AP_endonuc_1"/>
</dbReference>
<feature type="domain" description="Endonuclease/exonuclease/phosphatase" evidence="6">
    <location>
        <begin position="4"/>
        <end position="246"/>
    </location>
</feature>
<comment type="caution">
    <text evidence="7">The sequence shown here is derived from an EMBL/GenBank/DDBJ whole genome shotgun (WGS) entry which is preliminary data.</text>
</comment>
<evidence type="ECO:0000313" key="8">
    <source>
        <dbReference type="Proteomes" id="UP001296873"/>
    </source>
</evidence>
<dbReference type="Proteomes" id="UP001296873">
    <property type="component" value="Unassembled WGS sequence"/>
</dbReference>
<organism evidence="7 8">
    <name type="scientific">Rhodovibrio sodomensis</name>
    <dbReference type="NCBI Taxonomy" id="1088"/>
    <lineage>
        <taxon>Bacteria</taxon>
        <taxon>Pseudomonadati</taxon>
        <taxon>Pseudomonadota</taxon>
        <taxon>Alphaproteobacteria</taxon>
        <taxon>Rhodospirillales</taxon>
        <taxon>Rhodovibrionaceae</taxon>
        <taxon>Rhodovibrio</taxon>
    </lineage>
</organism>
<gene>
    <name evidence="7" type="primary">xth</name>
    <name evidence="7" type="ORF">CKO28_09875</name>
</gene>
<evidence type="ECO:0000256" key="4">
    <source>
        <dbReference type="ARBA" id="ARBA00022801"/>
    </source>
</evidence>
<dbReference type="NCBIfam" id="TIGR00195">
    <property type="entry name" value="exoDNase_III"/>
    <property type="match status" value="1"/>
</dbReference>
<dbReference type="EMBL" id="NRRL01000021">
    <property type="protein sequence ID" value="MBK1668341.1"/>
    <property type="molecule type" value="Genomic_DNA"/>
</dbReference>